<evidence type="ECO:0000256" key="2">
    <source>
        <dbReference type="ARBA" id="ARBA00023315"/>
    </source>
</evidence>
<dbReference type="InterPro" id="IPR050832">
    <property type="entry name" value="Bact_Acetyltransf"/>
</dbReference>
<dbReference type="RefSeq" id="WP_345432546.1">
    <property type="nucleotide sequence ID" value="NZ_BAABHK010000005.1"/>
</dbReference>
<dbReference type="PROSITE" id="PS51186">
    <property type="entry name" value="GNAT"/>
    <property type="match status" value="1"/>
</dbReference>
<sequence length="160" mass="17389">MSTVTRLARPGDLTAALEVWRLANAARHKTPGPDRVARVQAKLADPAALVVVAERAGELVGMAAAEPGREEDGARGVVPGLCHISMVFVRPDHWGNRIGELLLDAVREEALRQGHTSLQLWTGEGNDRALRLYERAGFRPTGRTGHLSTGERIVHLTRPL</sequence>
<keyword evidence="1" id="KW-0808">Transferase</keyword>
<accession>A0ABP8UE64</accession>
<dbReference type="PANTHER" id="PTHR43877">
    <property type="entry name" value="AMINOALKYLPHOSPHONATE N-ACETYLTRANSFERASE-RELATED-RELATED"/>
    <property type="match status" value="1"/>
</dbReference>
<evidence type="ECO:0000256" key="1">
    <source>
        <dbReference type="ARBA" id="ARBA00022679"/>
    </source>
</evidence>
<dbReference type="InterPro" id="IPR000182">
    <property type="entry name" value="GNAT_dom"/>
</dbReference>
<keyword evidence="2" id="KW-0012">Acyltransferase</keyword>
<comment type="caution">
    <text evidence="4">The sequence shown here is derived from an EMBL/GenBank/DDBJ whole genome shotgun (WGS) entry which is preliminary data.</text>
</comment>
<organism evidence="4 5">
    <name type="scientific">Actinoallomurus vinaceus</name>
    <dbReference type="NCBI Taxonomy" id="1080074"/>
    <lineage>
        <taxon>Bacteria</taxon>
        <taxon>Bacillati</taxon>
        <taxon>Actinomycetota</taxon>
        <taxon>Actinomycetes</taxon>
        <taxon>Streptosporangiales</taxon>
        <taxon>Thermomonosporaceae</taxon>
        <taxon>Actinoallomurus</taxon>
    </lineage>
</organism>
<dbReference type="CDD" id="cd04301">
    <property type="entry name" value="NAT_SF"/>
    <property type="match status" value="1"/>
</dbReference>
<protein>
    <recommendedName>
        <fullName evidence="3">N-acetyltransferase domain-containing protein</fullName>
    </recommendedName>
</protein>
<dbReference type="InterPro" id="IPR016181">
    <property type="entry name" value="Acyl_CoA_acyltransferase"/>
</dbReference>
<gene>
    <name evidence="4" type="ORF">GCM10023196_041360</name>
</gene>
<evidence type="ECO:0000313" key="5">
    <source>
        <dbReference type="Proteomes" id="UP001501442"/>
    </source>
</evidence>
<feature type="domain" description="N-acetyltransferase" evidence="3">
    <location>
        <begin position="3"/>
        <end position="160"/>
    </location>
</feature>
<evidence type="ECO:0000259" key="3">
    <source>
        <dbReference type="PROSITE" id="PS51186"/>
    </source>
</evidence>
<reference evidence="5" key="1">
    <citation type="journal article" date="2019" name="Int. J. Syst. Evol. Microbiol.">
        <title>The Global Catalogue of Microorganisms (GCM) 10K type strain sequencing project: providing services to taxonomists for standard genome sequencing and annotation.</title>
        <authorList>
            <consortium name="The Broad Institute Genomics Platform"/>
            <consortium name="The Broad Institute Genome Sequencing Center for Infectious Disease"/>
            <person name="Wu L."/>
            <person name="Ma J."/>
        </authorList>
    </citation>
    <scope>NUCLEOTIDE SEQUENCE [LARGE SCALE GENOMIC DNA]</scope>
    <source>
        <strain evidence="5">JCM 17939</strain>
    </source>
</reference>
<name>A0ABP8UE64_9ACTN</name>
<evidence type="ECO:0000313" key="4">
    <source>
        <dbReference type="EMBL" id="GAA4627773.1"/>
    </source>
</evidence>
<dbReference type="EMBL" id="BAABHK010000005">
    <property type="protein sequence ID" value="GAA4627773.1"/>
    <property type="molecule type" value="Genomic_DNA"/>
</dbReference>
<dbReference type="Pfam" id="PF00583">
    <property type="entry name" value="Acetyltransf_1"/>
    <property type="match status" value="1"/>
</dbReference>
<dbReference type="Proteomes" id="UP001501442">
    <property type="component" value="Unassembled WGS sequence"/>
</dbReference>
<dbReference type="Gene3D" id="3.40.630.30">
    <property type="match status" value="1"/>
</dbReference>
<keyword evidence="5" id="KW-1185">Reference proteome</keyword>
<dbReference type="SUPFAM" id="SSF55729">
    <property type="entry name" value="Acyl-CoA N-acyltransferases (Nat)"/>
    <property type="match status" value="1"/>
</dbReference>
<proteinExistence type="predicted"/>